<dbReference type="EMBL" id="PJAF01000043">
    <property type="protein sequence ID" value="PKF67791.1"/>
    <property type="molecule type" value="Genomic_DNA"/>
</dbReference>
<protein>
    <submittedName>
        <fullName evidence="2">Phage antirepressor</fullName>
    </submittedName>
</protein>
<comment type="caution">
    <text evidence="2">The sequence shown here is derived from an EMBL/GenBank/DDBJ whole genome shotgun (WGS) entry which is preliminary data.</text>
</comment>
<feature type="domain" description="Antirepressor protein ant N-terminal" evidence="1">
    <location>
        <begin position="7"/>
        <end position="117"/>
    </location>
</feature>
<dbReference type="Pfam" id="PF10547">
    <property type="entry name" value="P22_AR_N"/>
    <property type="match status" value="1"/>
</dbReference>
<dbReference type="Proteomes" id="UP000233249">
    <property type="component" value="Unassembled WGS sequence"/>
</dbReference>
<organism evidence="2 3">
    <name type="scientific">Corynebacterium mastitidis</name>
    <dbReference type="NCBI Taxonomy" id="161890"/>
    <lineage>
        <taxon>Bacteria</taxon>
        <taxon>Bacillati</taxon>
        <taxon>Actinomycetota</taxon>
        <taxon>Actinomycetes</taxon>
        <taxon>Mycobacteriales</taxon>
        <taxon>Corynebacteriaceae</taxon>
        <taxon>Corynebacterium</taxon>
    </lineage>
</organism>
<dbReference type="RefSeq" id="WP_101174357.1">
    <property type="nucleotide sequence ID" value="NZ_JAKRKB010000012.1"/>
</dbReference>
<evidence type="ECO:0000313" key="3">
    <source>
        <dbReference type="Proteomes" id="UP000233249"/>
    </source>
</evidence>
<evidence type="ECO:0000259" key="1">
    <source>
        <dbReference type="Pfam" id="PF10547"/>
    </source>
</evidence>
<evidence type="ECO:0000313" key="2">
    <source>
        <dbReference type="EMBL" id="PKF67791.1"/>
    </source>
</evidence>
<dbReference type="OrthoDB" id="4193033at2"/>
<accession>A0A2N0X524</accession>
<dbReference type="PRINTS" id="PR01994">
    <property type="entry name" value="ANTIREPRESSR"/>
</dbReference>
<gene>
    <name evidence="2" type="ORF">CXB45_10415</name>
</gene>
<dbReference type="InterPro" id="IPR018875">
    <property type="entry name" value="Antirepressor_Ant_N"/>
</dbReference>
<sequence length="258" mass="28891">MSTQLVSIPFHGSTVQAVDIDGKPHVVFRPIPESLGLDADSQMKRLRRRSWATTVKTAGVGADGKSREVVAVDLRTLTMWLATIDENRVSEEARPLVVAYQAEIADVIESYWTQGGAINPRATEHQMNALMFQCRSQMELCQAAKGLIHADHLEAKARVILARGMGEAPVLDPLTRPLYTQDFLRGKNLSRKQMSSKAGIFGKRVKRAYIEKYGREPEKYALDLSNGQTRQVNGYTEADRPLMEQVWDQYFAEIVKAA</sequence>
<name>A0A2N0X524_9CORY</name>
<proteinExistence type="predicted"/>
<reference evidence="2 3" key="1">
    <citation type="submission" date="2017-12" db="EMBL/GenBank/DDBJ databases">
        <title>Corynebacterium mastitidis 16-1433 Genome.</title>
        <authorList>
            <person name="Gulvik C.A."/>
        </authorList>
    </citation>
    <scope>NUCLEOTIDE SEQUENCE [LARGE SCALE GENOMIC DNA]</scope>
    <source>
        <strain evidence="2 3">16-1433</strain>
    </source>
</reference>
<dbReference type="AlphaFoldDB" id="A0A2N0X524"/>